<proteinExistence type="predicted"/>
<accession>A0A819GXQ7</accession>
<dbReference type="Pfam" id="PF00293">
    <property type="entry name" value="NUDIX"/>
    <property type="match status" value="1"/>
</dbReference>
<organism evidence="2 3">
    <name type="scientific">Rotaria sordida</name>
    <dbReference type="NCBI Taxonomy" id="392033"/>
    <lineage>
        <taxon>Eukaryota</taxon>
        <taxon>Metazoa</taxon>
        <taxon>Spiralia</taxon>
        <taxon>Gnathifera</taxon>
        <taxon>Rotifera</taxon>
        <taxon>Eurotatoria</taxon>
        <taxon>Bdelloidea</taxon>
        <taxon>Philodinida</taxon>
        <taxon>Philodinidae</taxon>
        <taxon>Rotaria</taxon>
    </lineage>
</organism>
<feature type="domain" description="Nudix hydrolase" evidence="1">
    <location>
        <begin position="107"/>
        <end position="236"/>
    </location>
</feature>
<evidence type="ECO:0000259" key="1">
    <source>
        <dbReference type="PROSITE" id="PS51462"/>
    </source>
</evidence>
<evidence type="ECO:0000313" key="3">
    <source>
        <dbReference type="Proteomes" id="UP000663836"/>
    </source>
</evidence>
<gene>
    <name evidence="2" type="ORF">JBS370_LOCUS20144</name>
</gene>
<dbReference type="Gene3D" id="3.90.79.10">
    <property type="entry name" value="Nucleoside Triphosphate Pyrophosphohydrolase"/>
    <property type="match status" value="1"/>
</dbReference>
<dbReference type="PANTHER" id="PTHR43222:SF2">
    <property type="entry name" value="NUDIX HYDROLASE 23, CHLOROPLASTIC"/>
    <property type="match status" value="1"/>
</dbReference>
<comment type="caution">
    <text evidence="2">The sequence shown here is derived from an EMBL/GenBank/DDBJ whole genome shotgun (WGS) entry which is preliminary data.</text>
</comment>
<sequence>MTESEMVISRNLICQKQPVPYGCVHTWHSAPHEYSNKNRFQQSILCIDSPAFIPTDEILVDGKPVTNISMTLMKNYLFDAKPIFCFPGLFSSQQQIILTTNPSQFYLKSSAVLIFAFNLNDELLFVNHKKRGWELPGGKIEVNENERQACIRETFEESYCELEESSLQPIAQYKIIDKDNVDDGHIKSVYAARVKLEYQDCHFDHETKDRKFVSSLDWLTILNENCSLLLHDDVYPICLEIAQHKLIISTTN</sequence>
<dbReference type="EMBL" id="CAJOBD010002501">
    <property type="protein sequence ID" value="CAF3886746.1"/>
    <property type="molecule type" value="Genomic_DNA"/>
</dbReference>
<dbReference type="SUPFAM" id="SSF55811">
    <property type="entry name" value="Nudix"/>
    <property type="match status" value="1"/>
</dbReference>
<dbReference type="Proteomes" id="UP000663836">
    <property type="component" value="Unassembled WGS sequence"/>
</dbReference>
<dbReference type="PROSITE" id="PS51462">
    <property type="entry name" value="NUDIX"/>
    <property type="match status" value="1"/>
</dbReference>
<reference evidence="2" key="1">
    <citation type="submission" date="2021-02" db="EMBL/GenBank/DDBJ databases">
        <authorList>
            <person name="Nowell W R."/>
        </authorList>
    </citation>
    <scope>NUCLEOTIDE SEQUENCE</scope>
</reference>
<dbReference type="InterPro" id="IPR000086">
    <property type="entry name" value="NUDIX_hydrolase_dom"/>
</dbReference>
<dbReference type="AlphaFoldDB" id="A0A819GXQ7"/>
<dbReference type="InterPro" id="IPR015797">
    <property type="entry name" value="NUDIX_hydrolase-like_dom_sf"/>
</dbReference>
<evidence type="ECO:0000313" key="2">
    <source>
        <dbReference type="EMBL" id="CAF3886746.1"/>
    </source>
</evidence>
<name>A0A819GXQ7_9BILA</name>
<protein>
    <recommendedName>
        <fullName evidence="1">Nudix hydrolase domain-containing protein</fullName>
    </recommendedName>
</protein>
<dbReference type="PANTHER" id="PTHR43222">
    <property type="entry name" value="NUDIX HYDROLASE 23"/>
    <property type="match status" value="1"/>
</dbReference>